<dbReference type="GO" id="GO:0016020">
    <property type="term" value="C:membrane"/>
    <property type="evidence" value="ECO:0007669"/>
    <property type="project" value="UniProtKB-SubCell"/>
</dbReference>
<dbReference type="PANTHER" id="PTHR33048">
    <property type="entry name" value="PTH11-LIKE INTEGRAL MEMBRANE PROTEIN (AFU_ORTHOLOGUE AFUA_5G11245)"/>
    <property type="match status" value="1"/>
</dbReference>
<evidence type="ECO:0000256" key="2">
    <source>
        <dbReference type="ARBA" id="ARBA00022692"/>
    </source>
</evidence>
<feature type="transmembrane region" description="Helical" evidence="6">
    <location>
        <begin position="249"/>
        <end position="269"/>
    </location>
</feature>
<reference evidence="8" key="1">
    <citation type="journal article" date="2020" name="Stud. Mycol.">
        <title>101 Dothideomycetes genomes: a test case for predicting lifestyles and emergence of pathogens.</title>
        <authorList>
            <person name="Haridas S."/>
            <person name="Albert R."/>
            <person name="Binder M."/>
            <person name="Bloem J."/>
            <person name="Labutti K."/>
            <person name="Salamov A."/>
            <person name="Andreopoulos B."/>
            <person name="Baker S."/>
            <person name="Barry K."/>
            <person name="Bills G."/>
            <person name="Bluhm B."/>
            <person name="Cannon C."/>
            <person name="Castanera R."/>
            <person name="Culley D."/>
            <person name="Daum C."/>
            <person name="Ezra D."/>
            <person name="Gonzalez J."/>
            <person name="Henrissat B."/>
            <person name="Kuo A."/>
            <person name="Liang C."/>
            <person name="Lipzen A."/>
            <person name="Lutzoni F."/>
            <person name="Magnuson J."/>
            <person name="Mondo S."/>
            <person name="Nolan M."/>
            <person name="Ohm R."/>
            <person name="Pangilinan J."/>
            <person name="Park H.-J."/>
            <person name="Ramirez L."/>
            <person name="Alfaro M."/>
            <person name="Sun H."/>
            <person name="Tritt A."/>
            <person name="Yoshinaga Y."/>
            <person name="Zwiers L.-H."/>
            <person name="Turgeon B."/>
            <person name="Goodwin S."/>
            <person name="Spatafora J."/>
            <person name="Crous P."/>
            <person name="Grigoriev I."/>
        </authorList>
    </citation>
    <scope>NUCLEOTIDE SEQUENCE</scope>
    <source>
        <strain evidence="8">CBS 262.69</strain>
    </source>
</reference>
<feature type="transmembrane region" description="Helical" evidence="6">
    <location>
        <begin position="135"/>
        <end position="156"/>
    </location>
</feature>
<organism evidence="8 9">
    <name type="scientific">Trichodelitschia bisporula</name>
    <dbReference type="NCBI Taxonomy" id="703511"/>
    <lineage>
        <taxon>Eukaryota</taxon>
        <taxon>Fungi</taxon>
        <taxon>Dikarya</taxon>
        <taxon>Ascomycota</taxon>
        <taxon>Pezizomycotina</taxon>
        <taxon>Dothideomycetes</taxon>
        <taxon>Dothideomycetes incertae sedis</taxon>
        <taxon>Phaeotrichales</taxon>
        <taxon>Phaeotrichaceae</taxon>
        <taxon>Trichodelitschia</taxon>
    </lineage>
</organism>
<evidence type="ECO:0000256" key="6">
    <source>
        <dbReference type="SAM" id="Phobius"/>
    </source>
</evidence>
<feature type="transmembrane region" description="Helical" evidence="6">
    <location>
        <begin position="56"/>
        <end position="81"/>
    </location>
</feature>
<keyword evidence="9" id="KW-1185">Reference proteome</keyword>
<dbReference type="OrthoDB" id="5401779at2759"/>
<name>A0A6G1HQG0_9PEZI</name>
<evidence type="ECO:0000313" key="8">
    <source>
        <dbReference type="EMBL" id="KAF2397985.1"/>
    </source>
</evidence>
<dbReference type="InterPro" id="IPR052337">
    <property type="entry name" value="SAT4-like"/>
</dbReference>
<dbReference type="Pfam" id="PF20684">
    <property type="entry name" value="Fung_rhodopsin"/>
    <property type="match status" value="1"/>
</dbReference>
<dbReference type="Proteomes" id="UP000799640">
    <property type="component" value="Unassembled WGS sequence"/>
</dbReference>
<evidence type="ECO:0000256" key="4">
    <source>
        <dbReference type="ARBA" id="ARBA00023136"/>
    </source>
</evidence>
<keyword evidence="3 6" id="KW-1133">Transmembrane helix</keyword>
<keyword evidence="2 6" id="KW-0812">Transmembrane</keyword>
<comment type="similarity">
    <text evidence="5">Belongs to the SAT4 family.</text>
</comment>
<dbReference type="PANTHER" id="PTHR33048:SF129">
    <property type="entry name" value="INTEGRAL MEMBRANE PROTEIN-RELATED"/>
    <property type="match status" value="1"/>
</dbReference>
<evidence type="ECO:0000256" key="1">
    <source>
        <dbReference type="ARBA" id="ARBA00004141"/>
    </source>
</evidence>
<feature type="domain" description="Rhodopsin" evidence="7">
    <location>
        <begin position="40"/>
        <end position="277"/>
    </location>
</feature>
<dbReference type="EMBL" id="ML996701">
    <property type="protein sequence ID" value="KAF2397985.1"/>
    <property type="molecule type" value="Genomic_DNA"/>
</dbReference>
<sequence>MTTRPADWPVPNFVNPETRVTLLIGVEAAMVSVATLVVLLRFFARTFVRRVLGWDDWVMALAMGLSIAATVLHCMATQWATGFHIWDIRRSWVEPTWKITFATQVMFAPTASLTKISICLTYLRTLPSASDRMFAKAAIAFSVLYCISIMLVNIFQCYPVNRYWSFQGRPYTCIDQFSFTIAAQALNSLSDFCIFLWPARTLSTVRIPLKQRLGLIFTFSVGVLVCIAGVCRIWYLVVFFNSYDTFYEGAMVFILAAIEMNAGIVCGSLPGIKPLLAACFPPLFGSGQCGSGGRSGSHTYTRRTGSRRSEAWRAHGMGMRMLPGARMSIRVSGVQDGRHVRLPECASVHSVRSGEEVEVVVKMVAGGEKGGEEMCVGMRRDEVAELEGDHMRVEMPDVERRGEVEPHYDRRLSIV</sequence>
<evidence type="ECO:0000256" key="3">
    <source>
        <dbReference type="ARBA" id="ARBA00022989"/>
    </source>
</evidence>
<dbReference type="AlphaFoldDB" id="A0A6G1HQG0"/>
<comment type="subcellular location">
    <subcellularLocation>
        <location evidence="1">Membrane</location>
        <topology evidence="1">Multi-pass membrane protein</topology>
    </subcellularLocation>
</comment>
<dbReference type="InterPro" id="IPR049326">
    <property type="entry name" value="Rhodopsin_dom_fungi"/>
</dbReference>
<feature type="transmembrane region" description="Helical" evidence="6">
    <location>
        <begin position="20"/>
        <end position="44"/>
    </location>
</feature>
<gene>
    <name evidence="8" type="ORF">EJ06DRAFT_558411</name>
</gene>
<evidence type="ECO:0000256" key="5">
    <source>
        <dbReference type="ARBA" id="ARBA00038359"/>
    </source>
</evidence>
<evidence type="ECO:0000313" key="9">
    <source>
        <dbReference type="Proteomes" id="UP000799640"/>
    </source>
</evidence>
<accession>A0A6G1HQG0</accession>
<keyword evidence="4 6" id="KW-0472">Membrane</keyword>
<evidence type="ECO:0000259" key="7">
    <source>
        <dbReference type="Pfam" id="PF20684"/>
    </source>
</evidence>
<proteinExistence type="inferred from homology"/>
<protein>
    <recommendedName>
        <fullName evidence="7">Rhodopsin domain-containing protein</fullName>
    </recommendedName>
</protein>
<feature type="transmembrane region" description="Helical" evidence="6">
    <location>
        <begin position="213"/>
        <end position="237"/>
    </location>
</feature>